<dbReference type="Pfam" id="PF02833">
    <property type="entry name" value="DHHA2"/>
    <property type="match status" value="1"/>
</dbReference>
<dbReference type="InterPro" id="IPR038222">
    <property type="entry name" value="DHHA2_dom_sf"/>
</dbReference>
<dbReference type="Gene3D" id="3.10.310.20">
    <property type="entry name" value="DHHA2 domain"/>
    <property type="match status" value="1"/>
</dbReference>
<feature type="domain" description="DHHA2" evidence="2">
    <location>
        <begin position="420"/>
        <end position="557"/>
    </location>
</feature>
<dbReference type="KEGG" id="mcha:111015809"/>
<sequence length="571" mass="64719">MVTPKPNPPRLQEPYVSNKDNPYFDSPLEGHGFTSNASSQERIISQNTFQSTSDYGDVNIRNRKSVSKIINKDTEPQIDDSGLDIIFEPFERSSSGRWLKGGKTLPFAFPTILSNLNPDVGDFNNRTSKREPETFQEYHTTDKPARPWTEKSFSVKKRKDDFSGVSLPQSAASFYNGWSPMMEVAESCESFERLNAYLKSKRDDVNAGVPGRFLHVVIGKDVSDVGSVASTITYAFYLNETHKYDEYCTVPVINMKRADLNSHPELKWLLDSCQIDWSSLIFVDEIDLSYYELFGSLKIVLLNRSKLPAKQEQALKEAVVEIFNCSKDESIYPWVENITIQQDCSCCTLIAEKFSLVSPEILAGKRFSRLLLAGILLDSGNLNSPHCTSKDKYMTTLLINGAGRFGYNGFYQILKYKMYNASSHGVIDIVLKDFKKWTRGTLDNSGMRLTRLDLGMSSIGISIAQFLSQEVNSNKDIQSFLSVEKLQLLVIVSGYYDARKNFKREILAVADSLELMQKLLVFLNTDTSQSQLPLKVLHQTGLTDEIRAFEINKIASRRTIERLLEEFCRIC</sequence>
<dbReference type="RefSeq" id="XP_022146659.1">
    <property type="nucleotide sequence ID" value="XM_022290967.1"/>
</dbReference>
<dbReference type="AlphaFoldDB" id="A0A6J1CYQ5"/>
<reference evidence="4" key="1">
    <citation type="submission" date="2025-08" db="UniProtKB">
        <authorList>
            <consortium name="RefSeq"/>
        </authorList>
    </citation>
    <scope>IDENTIFICATION</scope>
    <source>
        <strain evidence="4">OHB3-1</strain>
    </source>
</reference>
<dbReference type="InterPro" id="IPR004097">
    <property type="entry name" value="DHHA2"/>
</dbReference>
<name>A0A6J1CYQ5_MOMCH</name>
<dbReference type="PANTHER" id="PTHR12112">
    <property type="entry name" value="BNIP - RELATED"/>
    <property type="match status" value="1"/>
</dbReference>
<dbReference type="PANTHER" id="PTHR12112:SF52">
    <property type="entry name" value="DHHA2 DOMAIN-CONTAINING PROTEIN"/>
    <property type="match status" value="1"/>
</dbReference>
<dbReference type="SUPFAM" id="SSF64182">
    <property type="entry name" value="DHH phosphoesterases"/>
    <property type="match status" value="1"/>
</dbReference>
<keyword evidence="3" id="KW-1185">Reference proteome</keyword>
<dbReference type="InterPro" id="IPR038763">
    <property type="entry name" value="DHH_sf"/>
</dbReference>
<proteinExistence type="predicted"/>
<feature type="region of interest" description="Disordered" evidence="1">
    <location>
        <begin position="1"/>
        <end position="38"/>
    </location>
</feature>
<evidence type="ECO:0000313" key="4">
    <source>
        <dbReference type="RefSeq" id="XP_022146659.1"/>
    </source>
</evidence>
<dbReference type="GO" id="GO:0005737">
    <property type="term" value="C:cytoplasm"/>
    <property type="evidence" value="ECO:0007669"/>
    <property type="project" value="TreeGrafter"/>
</dbReference>
<evidence type="ECO:0000259" key="2">
    <source>
        <dbReference type="Pfam" id="PF02833"/>
    </source>
</evidence>
<dbReference type="OrthoDB" id="374045at2759"/>
<gene>
    <name evidence="4" type="primary">LOC111015809</name>
</gene>
<organism evidence="3 4">
    <name type="scientific">Momordica charantia</name>
    <name type="common">Bitter gourd</name>
    <name type="synonym">Balsam pear</name>
    <dbReference type="NCBI Taxonomy" id="3673"/>
    <lineage>
        <taxon>Eukaryota</taxon>
        <taxon>Viridiplantae</taxon>
        <taxon>Streptophyta</taxon>
        <taxon>Embryophyta</taxon>
        <taxon>Tracheophyta</taxon>
        <taxon>Spermatophyta</taxon>
        <taxon>Magnoliopsida</taxon>
        <taxon>eudicotyledons</taxon>
        <taxon>Gunneridae</taxon>
        <taxon>Pentapetalae</taxon>
        <taxon>rosids</taxon>
        <taxon>fabids</taxon>
        <taxon>Cucurbitales</taxon>
        <taxon>Cucurbitaceae</taxon>
        <taxon>Momordiceae</taxon>
        <taxon>Momordica</taxon>
    </lineage>
</organism>
<feature type="compositionally biased region" description="Pro residues" evidence="1">
    <location>
        <begin position="1"/>
        <end position="11"/>
    </location>
</feature>
<accession>A0A6J1CYQ5</accession>
<dbReference type="GO" id="GO:0004309">
    <property type="term" value="F:exopolyphosphatase activity"/>
    <property type="evidence" value="ECO:0007669"/>
    <property type="project" value="TreeGrafter"/>
</dbReference>
<evidence type="ECO:0000313" key="3">
    <source>
        <dbReference type="Proteomes" id="UP000504603"/>
    </source>
</evidence>
<evidence type="ECO:0000256" key="1">
    <source>
        <dbReference type="SAM" id="MobiDB-lite"/>
    </source>
</evidence>
<dbReference type="Proteomes" id="UP000504603">
    <property type="component" value="Unplaced"/>
</dbReference>
<dbReference type="Gene3D" id="3.90.1640.10">
    <property type="entry name" value="inorganic pyrophosphatase (n-terminal core)"/>
    <property type="match status" value="1"/>
</dbReference>
<protein>
    <submittedName>
        <fullName evidence="4">Exopolyphosphatase PRUNE1-like isoform X1</fullName>
    </submittedName>
</protein>
<dbReference type="GeneID" id="111015809"/>